<gene>
    <name evidence="1" type="ORF">TG4357_02142</name>
</gene>
<keyword evidence="2" id="KW-1185">Reference proteome</keyword>
<dbReference type="Proteomes" id="UP000051587">
    <property type="component" value="Unassembled WGS sequence"/>
</dbReference>
<reference evidence="1 2" key="1">
    <citation type="submission" date="2015-09" db="EMBL/GenBank/DDBJ databases">
        <authorList>
            <consortium name="Swine Surveillance"/>
        </authorList>
    </citation>
    <scope>NUCLEOTIDE SEQUENCE [LARGE SCALE GENOMIC DNA]</scope>
    <source>
        <strain evidence="1 2">CECT 4357</strain>
    </source>
</reference>
<dbReference type="EMBL" id="CYSA01000019">
    <property type="protein sequence ID" value="CUH65942.1"/>
    <property type="molecule type" value="Genomic_DNA"/>
</dbReference>
<dbReference type="AlphaFoldDB" id="A0A0P1FZ98"/>
<protein>
    <submittedName>
        <fullName evidence="1">Uncharacterized protein</fullName>
    </submittedName>
</protein>
<proteinExistence type="predicted"/>
<organism evidence="1 2">
    <name type="scientific">Thalassovita gelatinovora</name>
    <name type="common">Thalassobius gelatinovorus</name>
    <dbReference type="NCBI Taxonomy" id="53501"/>
    <lineage>
        <taxon>Bacteria</taxon>
        <taxon>Pseudomonadati</taxon>
        <taxon>Pseudomonadota</taxon>
        <taxon>Alphaproteobacteria</taxon>
        <taxon>Rhodobacterales</taxon>
        <taxon>Roseobacteraceae</taxon>
        <taxon>Thalassovita</taxon>
    </lineage>
</organism>
<evidence type="ECO:0000313" key="1">
    <source>
        <dbReference type="EMBL" id="CUH65942.1"/>
    </source>
</evidence>
<sequence length="49" mass="5512">MSNTAQTQQQQARQALEVLEQAYAYYTAEPTVATKGENFVEYYEYAAAA</sequence>
<dbReference type="STRING" id="53501.SAMN04488043_10891"/>
<evidence type="ECO:0000313" key="2">
    <source>
        <dbReference type="Proteomes" id="UP000051587"/>
    </source>
</evidence>
<accession>A0A0P1FZ98</accession>
<name>A0A0P1FZ98_THAGE</name>